<evidence type="ECO:0000256" key="3">
    <source>
        <dbReference type="ARBA" id="ARBA00012759"/>
    </source>
</evidence>
<evidence type="ECO:0000313" key="10">
    <source>
        <dbReference type="EMBL" id="KAK9846306.1"/>
    </source>
</evidence>
<evidence type="ECO:0000256" key="2">
    <source>
        <dbReference type="ARBA" id="ARBA00006579"/>
    </source>
</evidence>
<dbReference type="Gene3D" id="1.20.1300.20">
    <property type="entry name" value="Peptidase C65 Otubain, subdomain 2"/>
    <property type="match status" value="1"/>
</dbReference>
<dbReference type="EMBL" id="JALJOU010000001">
    <property type="protein sequence ID" value="KAK9846306.1"/>
    <property type="molecule type" value="Genomic_DNA"/>
</dbReference>
<keyword evidence="4" id="KW-0645">Protease</keyword>
<accession>A0AAW1SJI9</accession>
<dbReference type="PANTHER" id="PTHR12931">
    <property type="entry name" value="UBIQUITIN THIOLESTERASE PROTEIN OTUB"/>
    <property type="match status" value="1"/>
</dbReference>
<evidence type="ECO:0000256" key="8">
    <source>
        <dbReference type="SAM" id="MobiDB-lite"/>
    </source>
</evidence>
<evidence type="ECO:0000313" key="11">
    <source>
        <dbReference type="Proteomes" id="UP001445335"/>
    </source>
</evidence>
<evidence type="ECO:0000256" key="1">
    <source>
        <dbReference type="ARBA" id="ARBA00000707"/>
    </source>
</evidence>
<comment type="caution">
    <text evidence="10">The sequence shown here is derived from an EMBL/GenBank/DDBJ whole genome shotgun (WGS) entry which is preliminary data.</text>
</comment>
<dbReference type="InterPro" id="IPR042468">
    <property type="entry name" value="Peptidase_C65_otubain_sub1"/>
</dbReference>
<dbReference type="InterPro" id="IPR003323">
    <property type="entry name" value="OTU_dom"/>
</dbReference>
<evidence type="ECO:0000256" key="6">
    <source>
        <dbReference type="ARBA" id="ARBA00022801"/>
    </source>
</evidence>
<proteinExistence type="inferred from homology"/>
<dbReference type="FunFam" id="1.20.1300.20:FF:000001">
    <property type="entry name" value="Ubiquitin thioesterase OTUB1"/>
    <property type="match status" value="1"/>
</dbReference>
<feature type="domain" description="OTU" evidence="9">
    <location>
        <begin position="122"/>
        <end position="332"/>
    </location>
</feature>
<dbReference type="Gene3D" id="3.30.200.60">
    <property type="entry name" value="Peptidase C65 Otubain, subdomain 1"/>
    <property type="match status" value="1"/>
</dbReference>
<dbReference type="Proteomes" id="UP001445335">
    <property type="component" value="Unassembled WGS sequence"/>
</dbReference>
<feature type="compositionally biased region" description="Polar residues" evidence="8">
    <location>
        <begin position="8"/>
        <end position="22"/>
    </location>
</feature>
<organism evidence="10 11">
    <name type="scientific">Elliptochloris bilobata</name>
    <dbReference type="NCBI Taxonomy" id="381761"/>
    <lineage>
        <taxon>Eukaryota</taxon>
        <taxon>Viridiplantae</taxon>
        <taxon>Chlorophyta</taxon>
        <taxon>core chlorophytes</taxon>
        <taxon>Trebouxiophyceae</taxon>
        <taxon>Trebouxiophyceae incertae sedis</taxon>
        <taxon>Elliptochloris clade</taxon>
        <taxon>Elliptochloris</taxon>
    </lineage>
</organism>
<reference evidence="10 11" key="1">
    <citation type="journal article" date="2024" name="Nat. Commun.">
        <title>Phylogenomics reveals the evolutionary origins of lichenization in chlorophyte algae.</title>
        <authorList>
            <person name="Puginier C."/>
            <person name="Libourel C."/>
            <person name="Otte J."/>
            <person name="Skaloud P."/>
            <person name="Haon M."/>
            <person name="Grisel S."/>
            <person name="Petersen M."/>
            <person name="Berrin J.G."/>
            <person name="Delaux P.M."/>
            <person name="Dal Grande F."/>
            <person name="Keller J."/>
        </authorList>
    </citation>
    <scope>NUCLEOTIDE SEQUENCE [LARGE SCALE GENOMIC DNA]</scope>
    <source>
        <strain evidence="10 11">SAG 245.80</strain>
    </source>
</reference>
<dbReference type="PANTHER" id="PTHR12931:SF15">
    <property type="entry name" value="UBIQUITIN THIOESTERASE OTUBAIN-LIKE"/>
    <property type="match status" value="1"/>
</dbReference>
<dbReference type="SUPFAM" id="SSF54001">
    <property type="entry name" value="Cysteine proteinases"/>
    <property type="match status" value="1"/>
</dbReference>
<evidence type="ECO:0000256" key="7">
    <source>
        <dbReference type="ARBA" id="ARBA00022807"/>
    </source>
</evidence>
<dbReference type="InterPro" id="IPR019400">
    <property type="entry name" value="Peptidase_C65_otubain"/>
</dbReference>
<name>A0AAW1SJI9_9CHLO</name>
<keyword evidence="11" id="KW-1185">Reference proteome</keyword>
<dbReference type="InterPro" id="IPR038765">
    <property type="entry name" value="Papain-like_cys_pep_sf"/>
</dbReference>
<dbReference type="AlphaFoldDB" id="A0AAW1SJI9"/>
<dbReference type="GO" id="GO:0005634">
    <property type="term" value="C:nucleus"/>
    <property type="evidence" value="ECO:0007669"/>
    <property type="project" value="TreeGrafter"/>
</dbReference>
<protein>
    <recommendedName>
        <fullName evidence="3">ubiquitinyl hydrolase 1</fullName>
        <ecNumber evidence="3">3.4.19.12</ecNumber>
    </recommendedName>
</protein>
<dbReference type="EC" id="3.4.19.12" evidence="3"/>
<comment type="similarity">
    <text evidence="2">Belongs to the peptidase C65 family.</text>
</comment>
<evidence type="ECO:0000256" key="5">
    <source>
        <dbReference type="ARBA" id="ARBA00022786"/>
    </source>
</evidence>
<feature type="region of interest" description="Disordered" evidence="8">
    <location>
        <begin position="1"/>
        <end position="22"/>
    </location>
</feature>
<dbReference type="GO" id="GO:0004843">
    <property type="term" value="F:cysteine-type deubiquitinase activity"/>
    <property type="evidence" value="ECO:0007669"/>
    <property type="project" value="UniProtKB-EC"/>
</dbReference>
<gene>
    <name evidence="10" type="ORF">WJX81_001294</name>
</gene>
<dbReference type="InterPro" id="IPR042467">
    <property type="entry name" value="Peptidase_C65_otubain_sub2"/>
</dbReference>
<comment type="catalytic activity">
    <reaction evidence="1">
        <text>Thiol-dependent hydrolysis of ester, thioester, amide, peptide and isopeptide bonds formed by the C-terminal Gly of ubiquitin (a 76-residue protein attached to proteins as an intracellular targeting signal).</text>
        <dbReference type="EC" id="3.4.19.12"/>
    </reaction>
</comment>
<keyword evidence="6" id="KW-0378">Hydrolase</keyword>
<dbReference type="GO" id="GO:0006508">
    <property type="term" value="P:proteolysis"/>
    <property type="evidence" value="ECO:0007669"/>
    <property type="project" value="UniProtKB-KW"/>
</dbReference>
<dbReference type="GO" id="GO:0043130">
    <property type="term" value="F:ubiquitin binding"/>
    <property type="evidence" value="ECO:0007669"/>
    <property type="project" value="TreeGrafter"/>
</dbReference>
<dbReference type="GO" id="GO:0071108">
    <property type="term" value="P:protein K48-linked deubiquitination"/>
    <property type="evidence" value="ECO:0007669"/>
    <property type="project" value="TreeGrafter"/>
</dbReference>
<keyword evidence="5" id="KW-0833">Ubl conjugation pathway</keyword>
<dbReference type="Pfam" id="PF10275">
    <property type="entry name" value="Peptidase_C65"/>
    <property type="match status" value="1"/>
</dbReference>
<keyword evidence="7" id="KW-0788">Thiol protease</keyword>
<evidence type="ECO:0000256" key="4">
    <source>
        <dbReference type="ARBA" id="ARBA00022670"/>
    </source>
</evidence>
<sequence>MAAGSPAPAQSSHSGVSAQRGSTCSAEQVESIAANVPSHSGSCYGDAVVDIVALSPAVQNAEVSSRPTDEEIIAQENAIRASEAEKLGFVGDIEPLVALEKEYEAGSEVFVRKIRSLESSYRSMRRTRGDGNCFFRSFIFAYMEVLVATNDLAERNRVVTCLRQWRPKLMETGFQELVFEDALEVLIDQLNSLGTAEPLTVRQLEDNLRDASLSPMIVMMLRMLDSAEIQRRGDFFYPFILGMSDEATTVEQFCRRYVEPMGEESDHVHIVALTDALQVPIRVVYLDRTAMPGEGGSSAVATYDFTPAGCAGTPPRVHLLYRPGHYDVLYPALPAPPSVPAAST</sequence>
<evidence type="ECO:0000259" key="9">
    <source>
        <dbReference type="PROSITE" id="PS50802"/>
    </source>
</evidence>
<dbReference type="PROSITE" id="PS50802">
    <property type="entry name" value="OTU"/>
    <property type="match status" value="1"/>
</dbReference>